<feature type="compositionally biased region" description="Polar residues" evidence="1">
    <location>
        <begin position="11"/>
        <end position="22"/>
    </location>
</feature>
<accession>V9SKL4</accession>
<dbReference type="EMBL" id="KF787094">
    <property type="protein sequence ID" value="AHC56518.1"/>
    <property type="molecule type" value="Genomic_DNA"/>
</dbReference>
<feature type="region of interest" description="Disordered" evidence="1">
    <location>
        <begin position="1"/>
        <end position="26"/>
    </location>
</feature>
<evidence type="ECO:0000313" key="2">
    <source>
        <dbReference type="EMBL" id="AHC56518.1"/>
    </source>
</evidence>
<name>V9SKL4_9CAUD</name>
<evidence type="ECO:0000313" key="3">
    <source>
        <dbReference type="Proteomes" id="UP000018886"/>
    </source>
</evidence>
<evidence type="ECO:0000256" key="1">
    <source>
        <dbReference type="SAM" id="MobiDB-lite"/>
    </source>
</evidence>
<protein>
    <submittedName>
        <fullName evidence="2">Uncharacterized protein</fullName>
    </submittedName>
</protein>
<reference evidence="2 3" key="1">
    <citation type="journal article" date="2014" name="Virol. J.">
        <title>First genome sequences of Achromobacter phages reveal new members of the N4 family.</title>
        <authorList>
            <person name="Wittmann J."/>
            <person name="Dreiseikelmann B."/>
            <person name="Rohde M."/>
            <person name="Meier-Kolthoff J.P."/>
            <person name="Bunk B."/>
            <person name="Rohde C."/>
        </authorList>
    </citation>
    <scope>NUCLEOTIDE SEQUENCE [LARGE SCALE GENOMIC DNA]</scope>
</reference>
<proteinExistence type="predicted"/>
<organism evidence="2 3">
    <name type="scientific">Achromobacter phage JWDelta</name>
    <dbReference type="NCBI Taxonomy" id="1416008"/>
    <lineage>
        <taxon>Viruses</taxon>
        <taxon>Duplodnaviria</taxon>
        <taxon>Heunggongvirae</taxon>
        <taxon>Uroviricota</taxon>
        <taxon>Caudoviricetes</taxon>
        <taxon>Schitoviridae</taxon>
        <taxon>Rothmandenesvirinae</taxon>
        <taxon>Jwalphavirus</taxon>
        <taxon>Jwalphavirus jwalpha</taxon>
    </lineage>
</organism>
<sequence length="141" mass="15504">MSIESFATRFGSPSAQAAGQSTSKKDLPKAQIWMNIGFMTTFHNPETQQDEQRFISLPQGIPVDTMEKKEERGSSDLFRAMMSAQNNLLEQIKAKGDSLQPGEEVIIAEGANGLCIQLRRVKAEQAAIDPATNPLIKQLVL</sequence>
<dbReference type="Proteomes" id="UP000018886">
    <property type="component" value="Segment"/>
</dbReference>
<gene>
    <name evidence="2" type="ORF">JJJA_0002</name>
</gene>